<proteinExistence type="predicted"/>
<evidence type="ECO:0000256" key="1">
    <source>
        <dbReference type="ARBA" id="ARBA00022737"/>
    </source>
</evidence>
<reference evidence="4" key="1">
    <citation type="submission" date="2013-04" db="EMBL/GenBank/DDBJ databases">
        <authorList>
            <person name="Qu J."/>
            <person name="Murali S.C."/>
            <person name="Bandaranaike D."/>
            <person name="Bellair M."/>
            <person name="Blankenburg K."/>
            <person name="Chao H."/>
            <person name="Dinh H."/>
            <person name="Doddapaneni H."/>
            <person name="Downs B."/>
            <person name="Dugan-Rocha S."/>
            <person name="Elkadiri S."/>
            <person name="Gnanaolivu R.D."/>
            <person name="Hernandez B."/>
            <person name="Javaid M."/>
            <person name="Jayaseelan J.C."/>
            <person name="Lee S."/>
            <person name="Li M."/>
            <person name="Ming W."/>
            <person name="Munidasa M."/>
            <person name="Muniz J."/>
            <person name="Nguyen L."/>
            <person name="Ongeri F."/>
            <person name="Osuji N."/>
            <person name="Pu L.-L."/>
            <person name="Puazo M."/>
            <person name="Qu C."/>
            <person name="Quiroz J."/>
            <person name="Raj R."/>
            <person name="Weissenberger G."/>
            <person name="Xin Y."/>
            <person name="Zou X."/>
            <person name="Han Y."/>
            <person name="Richards S."/>
            <person name="Worley K."/>
            <person name="Muzny D."/>
            <person name="Gibbs R."/>
        </authorList>
    </citation>
    <scope>NUCLEOTIDE SEQUENCE</scope>
    <source>
        <strain evidence="4">Sampled in the wild</strain>
    </source>
</reference>
<dbReference type="Proteomes" id="UP000792457">
    <property type="component" value="Unassembled WGS sequence"/>
</dbReference>
<keyword evidence="1" id="KW-0677">Repeat</keyword>
<evidence type="ECO:0000313" key="4">
    <source>
        <dbReference type="EMBL" id="KAG8238510.1"/>
    </source>
</evidence>
<dbReference type="AlphaFoldDB" id="A0A8K0KPB3"/>
<comment type="caution">
    <text evidence="4">The sequence shown here is derived from an EMBL/GenBank/DDBJ whole genome shotgun (WGS) entry which is preliminary data.</text>
</comment>
<evidence type="ECO:0000256" key="3">
    <source>
        <dbReference type="SAM" id="MobiDB-lite"/>
    </source>
</evidence>
<dbReference type="EMBL" id="KZ309361">
    <property type="protein sequence ID" value="KAG8238510.1"/>
    <property type="molecule type" value="Genomic_DNA"/>
</dbReference>
<accession>A0A8K0KPB3</accession>
<dbReference type="SUPFAM" id="SSF48403">
    <property type="entry name" value="Ankyrin repeat"/>
    <property type="match status" value="1"/>
</dbReference>
<dbReference type="OrthoDB" id="6781668at2759"/>
<feature type="region of interest" description="Disordered" evidence="3">
    <location>
        <begin position="29"/>
        <end position="51"/>
    </location>
</feature>
<dbReference type="InterPro" id="IPR002110">
    <property type="entry name" value="Ankyrin_rpt"/>
</dbReference>
<dbReference type="PANTHER" id="PTHR24161:SF85">
    <property type="entry name" value="PALMITOYLTRANSFERASE HIP14"/>
    <property type="match status" value="1"/>
</dbReference>
<dbReference type="Pfam" id="PF12796">
    <property type="entry name" value="Ank_2"/>
    <property type="match status" value="1"/>
</dbReference>
<dbReference type="Gene3D" id="1.25.40.20">
    <property type="entry name" value="Ankyrin repeat-containing domain"/>
    <property type="match status" value="1"/>
</dbReference>
<reference evidence="4" key="2">
    <citation type="submission" date="2017-10" db="EMBL/GenBank/DDBJ databases">
        <title>Ladona fulva Genome sequencing and assembly.</title>
        <authorList>
            <person name="Murali S."/>
            <person name="Richards S."/>
            <person name="Bandaranaike D."/>
            <person name="Bellair M."/>
            <person name="Blankenburg K."/>
            <person name="Chao H."/>
            <person name="Dinh H."/>
            <person name="Doddapaneni H."/>
            <person name="Dugan-Rocha S."/>
            <person name="Elkadiri S."/>
            <person name="Gnanaolivu R."/>
            <person name="Hernandez B."/>
            <person name="Skinner E."/>
            <person name="Javaid M."/>
            <person name="Lee S."/>
            <person name="Li M."/>
            <person name="Ming W."/>
            <person name="Munidasa M."/>
            <person name="Muniz J."/>
            <person name="Nguyen L."/>
            <person name="Hughes D."/>
            <person name="Osuji N."/>
            <person name="Pu L.-L."/>
            <person name="Puazo M."/>
            <person name="Qu C."/>
            <person name="Quiroz J."/>
            <person name="Raj R."/>
            <person name="Weissenberger G."/>
            <person name="Xin Y."/>
            <person name="Zou X."/>
            <person name="Han Y."/>
            <person name="Worley K."/>
            <person name="Muzny D."/>
            <person name="Gibbs R."/>
        </authorList>
    </citation>
    <scope>NUCLEOTIDE SEQUENCE</scope>
    <source>
        <strain evidence="4">Sampled in the wild</strain>
    </source>
</reference>
<dbReference type="InterPro" id="IPR036770">
    <property type="entry name" value="Ankyrin_rpt-contain_sf"/>
</dbReference>
<evidence type="ECO:0000256" key="2">
    <source>
        <dbReference type="ARBA" id="ARBA00023043"/>
    </source>
</evidence>
<organism evidence="4 5">
    <name type="scientific">Ladona fulva</name>
    <name type="common">Scarce chaser dragonfly</name>
    <name type="synonym">Libellula fulva</name>
    <dbReference type="NCBI Taxonomy" id="123851"/>
    <lineage>
        <taxon>Eukaryota</taxon>
        <taxon>Metazoa</taxon>
        <taxon>Ecdysozoa</taxon>
        <taxon>Arthropoda</taxon>
        <taxon>Hexapoda</taxon>
        <taxon>Insecta</taxon>
        <taxon>Pterygota</taxon>
        <taxon>Palaeoptera</taxon>
        <taxon>Odonata</taxon>
        <taxon>Epiprocta</taxon>
        <taxon>Anisoptera</taxon>
        <taxon>Libelluloidea</taxon>
        <taxon>Libellulidae</taxon>
        <taxon>Ladona</taxon>
    </lineage>
</organism>
<evidence type="ECO:0008006" key="6">
    <source>
        <dbReference type="Google" id="ProtNLM"/>
    </source>
</evidence>
<dbReference type="PANTHER" id="PTHR24161">
    <property type="entry name" value="ANK_REP_REGION DOMAIN-CONTAINING PROTEIN-RELATED"/>
    <property type="match status" value="1"/>
</dbReference>
<keyword evidence="5" id="KW-1185">Reference proteome</keyword>
<sequence>MILEMAGEVDPSCNPVNFVTQDGCKPGAIYGGGRDQDDRGDGNTIFQEPVTKNTTVEPDYSNFDIIKATQYGALERCKELIEAGYDVNKPDSETVTLLHWASINNRKEIIKYYVSKGAVVDAVGGELMSTPLHWATR</sequence>
<gene>
    <name evidence="4" type="ORF">J437_LFUL017809</name>
</gene>
<evidence type="ECO:0000313" key="5">
    <source>
        <dbReference type="Proteomes" id="UP000792457"/>
    </source>
</evidence>
<name>A0A8K0KPB3_LADFU</name>
<keyword evidence="2" id="KW-0040">ANK repeat</keyword>
<protein>
    <recommendedName>
        <fullName evidence="6">Palmitoyltransferase ZDHHC17</fullName>
    </recommendedName>
</protein>